<evidence type="ECO:0000313" key="2">
    <source>
        <dbReference type="Proteomes" id="UP001054821"/>
    </source>
</evidence>
<proteinExistence type="predicted"/>
<organism evidence="1 2">
    <name type="scientific">Prunus dulcis</name>
    <name type="common">Almond</name>
    <name type="synonym">Amygdalus dulcis</name>
    <dbReference type="NCBI Taxonomy" id="3755"/>
    <lineage>
        <taxon>Eukaryota</taxon>
        <taxon>Viridiplantae</taxon>
        <taxon>Streptophyta</taxon>
        <taxon>Embryophyta</taxon>
        <taxon>Tracheophyta</taxon>
        <taxon>Spermatophyta</taxon>
        <taxon>Magnoliopsida</taxon>
        <taxon>eudicotyledons</taxon>
        <taxon>Gunneridae</taxon>
        <taxon>Pentapetalae</taxon>
        <taxon>rosids</taxon>
        <taxon>fabids</taxon>
        <taxon>Rosales</taxon>
        <taxon>Rosaceae</taxon>
        <taxon>Amygdaloideae</taxon>
        <taxon>Amygdaleae</taxon>
        <taxon>Prunus</taxon>
    </lineage>
</organism>
<gene>
    <name evidence="1" type="ORF">L3X38_043019</name>
</gene>
<comment type="caution">
    <text evidence="1">The sequence shown here is derived from an EMBL/GenBank/DDBJ whole genome shotgun (WGS) entry which is preliminary data.</text>
</comment>
<keyword evidence="2" id="KW-1185">Reference proteome</keyword>
<protein>
    <submittedName>
        <fullName evidence="1">Uncharacterized protein</fullName>
    </submittedName>
</protein>
<dbReference type="AlphaFoldDB" id="A0AAD4UX03"/>
<accession>A0AAD4UX03</accession>
<dbReference type="EMBL" id="JAJFAZ020000008">
    <property type="protein sequence ID" value="KAI5313843.1"/>
    <property type="molecule type" value="Genomic_DNA"/>
</dbReference>
<reference evidence="1 2" key="1">
    <citation type="journal article" date="2022" name="G3 (Bethesda)">
        <title>Whole-genome sequence and methylome profiling of the almond [Prunus dulcis (Mill.) D.A. Webb] cultivar 'Nonpareil'.</title>
        <authorList>
            <person name="D'Amico-Willman K.M."/>
            <person name="Ouma W.Z."/>
            <person name="Meulia T."/>
            <person name="Sideli G.M."/>
            <person name="Gradziel T.M."/>
            <person name="Fresnedo-Ramirez J."/>
        </authorList>
    </citation>
    <scope>NUCLEOTIDE SEQUENCE [LARGE SCALE GENOMIC DNA]</scope>
    <source>
        <strain evidence="1">Clone GOH B32 T37-40</strain>
    </source>
</reference>
<dbReference type="Proteomes" id="UP001054821">
    <property type="component" value="Chromosome 8"/>
</dbReference>
<sequence>MRLSHYQKEINKKNPISLAHEYEAIIPPHITIPSMSIEMHNNDQNSEQMKTNLVLLEEEQEHAIVRVAAY</sequence>
<evidence type="ECO:0000313" key="1">
    <source>
        <dbReference type="EMBL" id="KAI5313843.1"/>
    </source>
</evidence>
<name>A0AAD4UX03_PRUDU</name>